<proteinExistence type="predicted"/>
<name>A0A0D0A0N5_9AGAM</name>
<organism evidence="1 2">
    <name type="scientific">Suillus luteus UH-Slu-Lm8-n1</name>
    <dbReference type="NCBI Taxonomy" id="930992"/>
    <lineage>
        <taxon>Eukaryota</taxon>
        <taxon>Fungi</taxon>
        <taxon>Dikarya</taxon>
        <taxon>Basidiomycota</taxon>
        <taxon>Agaricomycotina</taxon>
        <taxon>Agaricomycetes</taxon>
        <taxon>Agaricomycetidae</taxon>
        <taxon>Boletales</taxon>
        <taxon>Suillineae</taxon>
        <taxon>Suillaceae</taxon>
        <taxon>Suillus</taxon>
    </lineage>
</organism>
<dbReference type="AlphaFoldDB" id="A0A0D0A0N5"/>
<dbReference type="Proteomes" id="UP000054485">
    <property type="component" value="Unassembled WGS sequence"/>
</dbReference>
<reference evidence="1 2" key="1">
    <citation type="submission" date="2014-04" db="EMBL/GenBank/DDBJ databases">
        <authorList>
            <consortium name="DOE Joint Genome Institute"/>
            <person name="Kuo A."/>
            <person name="Ruytinx J."/>
            <person name="Rineau F."/>
            <person name="Colpaert J."/>
            <person name="Kohler A."/>
            <person name="Nagy L.G."/>
            <person name="Floudas D."/>
            <person name="Copeland A."/>
            <person name="Barry K.W."/>
            <person name="Cichocki N."/>
            <person name="Veneault-Fourrey C."/>
            <person name="LaButti K."/>
            <person name="Lindquist E.A."/>
            <person name="Lipzen A."/>
            <person name="Lundell T."/>
            <person name="Morin E."/>
            <person name="Murat C."/>
            <person name="Sun H."/>
            <person name="Tunlid A."/>
            <person name="Henrissat B."/>
            <person name="Grigoriev I.V."/>
            <person name="Hibbett D.S."/>
            <person name="Martin F."/>
            <person name="Nordberg H.P."/>
            <person name="Cantor M.N."/>
            <person name="Hua S.X."/>
        </authorList>
    </citation>
    <scope>NUCLEOTIDE SEQUENCE [LARGE SCALE GENOMIC DNA]</scope>
    <source>
        <strain evidence="1 2">UH-Slu-Lm8-n1</strain>
    </source>
</reference>
<keyword evidence="2" id="KW-1185">Reference proteome</keyword>
<gene>
    <name evidence="1" type="ORF">CY34DRAFT_812211</name>
</gene>
<accession>A0A0D0A0N5</accession>
<evidence type="ECO:0000313" key="2">
    <source>
        <dbReference type="Proteomes" id="UP000054485"/>
    </source>
</evidence>
<dbReference type="HOGENOM" id="CLU_2832896_0_0_1"/>
<evidence type="ECO:0000313" key="1">
    <source>
        <dbReference type="EMBL" id="KIK35371.1"/>
    </source>
</evidence>
<dbReference type="EMBL" id="KN835631">
    <property type="protein sequence ID" value="KIK35371.1"/>
    <property type="molecule type" value="Genomic_DNA"/>
</dbReference>
<reference evidence="2" key="2">
    <citation type="submission" date="2015-01" db="EMBL/GenBank/DDBJ databases">
        <title>Evolutionary Origins and Diversification of the Mycorrhizal Mutualists.</title>
        <authorList>
            <consortium name="DOE Joint Genome Institute"/>
            <consortium name="Mycorrhizal Genomics Consortium"/>
            <person name="Kohler A."/>
            <person name="Kuo A."/>
            <person name="Nagy L.G."/>
            <person name="Floudas D."/>
            <person name="Copeland A."/>
            <person name="Barry K.W."/>
            <person name="Cichocki N."/>
            <person name="Veneault-Fourrey C."/>
            <person name="LaButti K."/>
            <person name="Lindquist E.A."/>
            <person name="Lipzen A."/>
            <person name="Lundell T."/>
            <person name="Morin E."/>
            <person name="Murat C."/>
            <person name="Riley R."/>
            <person name="Ohm R."/>
            <person name="Sun H."/>
            <person name="Tunlid A."/>
            <person name="Henrissat B."/>
            <person name="Grigoriev I.V."/>
            <person name="Hibbett D.S."/>
            <person name="Martin F."/>
        </authorList>
    </citation>
    <scope>NUCLEOTIDE SEQUENCE [LARGE SCALE GENOMIC DNA]</scope>
    <source>
        <strain evidence="2">UH-Slu-Lm8-n1</strain>
    </source>
</reference>
<sequence>MQIAFASPSTERFPEVILQEWQQPIPTTCYIQNFGSAWDSQPASCPTHDNLGAKLTQFKQPWRQKG</sequence>
<dbReference type="InParanoid" id="A0A0D0A0N5"/>
<protein>
    <submittedName>
        <fullName evidence="1">Uncharacterized protein</fullName>
    </submittedName>
</protein>